<reference evidence="2" key="1">
    <citation type="journal article" date="2020" name="Stud. Mycol.">
        <title>101 Dothideomycetes genomes: a test case for predicting lifestyles and emergence of pathogens.</title>
        <authorList>
            <person name="Haridas S."/>
            <person name="Albert R."/>
            <person name="Binder M."/>
            <person name="Bloem J."/>
            <person name="Labutti K."/>
            <person name="Salamov A."/>
            <person name="Andreopoulos B."/>
            <person name="Baker S."/>
            <person name="Barry K."/>
            <person name="Bills G."/>
            <person name="Bluhm B."/>
            <person name="Cannon C."/>
            <person name="Castanera R."/>
            <person name="Culley D."/>
            <person name="Daum C."/>
            <person name="Ezra D."/>
            <person name="Gonzalez J."/>
            <person name="Henrissat B."/>
            <person name="Kuo A."/>
            <person name="Liang C."/>
            <person name="Lipzen A."/>
            <person name="Lutzoni F."/>
            <person name="Magnuson J."/>
            <person name="Mondo S."/>
            <person name="Nolan M."/>
            <person name="Ohm R."/>
            <person name="Pangilinan J."/>
            <person name="Park H.-J."/>
            <person name="Ramirez L."/>
            <person name="Alfaro M."/>
            <person name="Sun H."/>
            <person name="Tritt A."/>
            <person name="Yoshinaga Y."/>
            <person name="Zwiers L.-H."/>
            <person name="Turgeon B."/>
            <person name="Goodwin S."/>
            <person name="Spatafora J."/>
            <person name="Crous P."/>
            <person name="Grigoriev I."/>
        </authorList>
    </citation>
    <scope>NUCLEOTIDE SEQUENCE</scope>
    <source>
        <strain evidence="2">CBS 627.86</strain>
    </source>
</reference>
<accession>A0A6A5ZPV3</accession>
<organism evidence="2 3">
    <name type="scientific">Lophiotrema nucula</name>
    <dbReference type="NCBI Taxonomy" id="690887"/>
    <lineage>
        <taxon>Eukaryota</taxon>
        <taxon>Fungi</taxon>
        <taxon>Dikarya</taxon>
        <taxon>Ascomycota</taxon>
        <taxon>Pezizomycotina</taxon>
        <taxon>Dothideomycetes</taxon>
        <taxon>Pleosporomycetidae</taxon>
        <taxon>Pleosporales</taxon>
        <taxon>Lophiotremataceae</taxon>
        <taxon>Lophiotrema</taxon>
    </lineage>
</organism>
<proteinExistence type="predicted"/>
<feature type="region of interest" description="Disordered" evidence="1">
    <location>
        <begin position="25"/>
        <end position="44"/>
    </location>
</feature>
<protein>
    <submittedName>
        <fullName evidence="2">Uncharacterized protein</fullName>
    </submittedName>
</protein>
<feature type="region of interest" description="Disordered" evidence="1">
    <location>
        <begin position="120"/>
        <end position="153"/>
    </location>
</feature>
<feature type="compositionally biased region" description="Polar residues" evidence="1">
    <location>
        <begin position="25"/>
        <end position="34"/>
    </location>
</feature>
<name>A0A6A5ZPV3_9PLEO</name>
<evidence type="ECO:0000313" key="3">
    <source>
        <dbReference type="Proteomes" id="UP000799770"/>
    </source>
</evidence>
<dbReference type="EMBL" id="ML977311">
    <property type="protein sequence ID" value="KAF2121712.1"/>
    <property type="molecule type" value="Genomic_DNA"/>
</dbReference>
<feature type="compositionally biased region" description="Polar residues" evidence="1">
    <location>
        <begin position="120"/>
        <end position="141"/>
    </location>
</feature>
<sequence length="433" mass="47637">MANNIPAYDYIIPPVPTPSLSTAQMLQSGLSSTPGAHGAPSANAPAPDLRFVPLGTPKLNFLGYYSVPNVPAYAAVPSNQGTTPTVAQDDRLAPYSKTTQPAVPTAYLGSHTASNLTYTSRAQTSSGSTASVHALTPTNPVSHPPPTAQPRASASVPLSTAAFSYSAHRHSRACWDVETSTSICGHRSLSSKIDCADSVQRLNLIAAARADAIRVVTESFTREYPRYEIEMIGWRLEGNATLFSVPDIHQAQDYYYHSLKNGILLLGGIAYMLVVSSRSRKSNLCFHCYGFHHIADCDVKEAHEDPYCGRCTHRHDINHCDGSMKACINYCRRNEVMIYKLTQQLPPLPTNPYTTTLKSVKNPESHSYYSFPVVYMASNGNSIVVFLQRKKPHKEKRKEVDNRRCCYSPYCMETPTLRDTHSAYEHGNITTNG</sequence>
<dbReference type="Proteomes" id="UP000799770">
    <property type="component" value="Unassembled WGS sequence"/>
</dbReference>
<keyword evidence="3" id="KW-1185">Reference proteome</keyword>
<dbReference type="AlphaFoldDB" id="A0A6A5ZPV3"/>
<gene>
    <name evidence="2" type="ORF">BDV96DRAFT_662564</name>
</gene>
<evidence type="ECO:0000256" key="1">
    <source>
        <dbReference type="SAM" id="MobiDB-lite"/>
    </source>
</evidence>
<evidence type="ECO:0000313" key="2">
    <source>
        <dbReference type="EMBL" id="KAF2121712.1"/>
    </source>
</evidence>